<evidence type="ECO:0000313" key="6">
    <source>
        <dbReference type="EMBL" id="MFB9230466.1"/>
    </source>
</evidence>
<dbReference type="InterPro" id="IPR009056">
    <property type="entry name" value="Cyt_c-like_dom"/>
</dbReference>
<name>A0ABV5JAI5_9RHOB</name>
<evidence type="ECO:0000256" key="3">
    <source>
        <dbReference type="ARBA" id="ARBA00023004"/>
    </source>
</evidence>
<evidence type="ECO:0000256" key="1">
    <source>
        <dbReference type="ARBA" id="ARBA00022617"/>
    </source>
</evidence>
<keyword evidence="3 4" id="KW-0408">Iron</keyword>
<reference evidence="6 7" key="1">
    <citation type="submission" date="2024-09" db="EMBL/GenBank/DDBJ databases">
        <authorList>
            <person name="Sun Q."/>
            <person name="Mori K."/>
        </authorList>
    </citation>
    <scope>NUCLEOTIDE SEQUENCE [LARGE SCALE GENOMIC DNA]</scope>
    <source>
        <strain evidence="6 7">CECT 8726</strain>
    </source>
</reference>
<dbReference type="EMBL" id="JBHMEA010000007">
    <property type="protein sequence ID" value="MFB9230466.1"/>
    <property type="molecule type" value="Genomic_DNA"/>
</dbReference>
<evidence type="ECO:0000259" key="5">
    <source>
        <dbReference type="PROSITE" id="PS51007"/>
    </source>
</evidence>
<keyword evidence="2 4" id="KW-0479">Metal-binding</keyword>
<protein>
    <submittedName>
        <fullName evidence="6">C-type cytochrome</fullName>
    </submittedName>
</protein>
<dbReference type="InterPro" id="IPR036909">
    <property type="entry name" value="Cyt_c-like_dom_sf"/>
</dbReference>
<dbReference type="Proteomes" id="UP001589683">
    <property type="component" value="Unassembled WGS sequence"/>
</dbReference>
<sequence length="134" mass="14023">MKYLAGIVGLGFIAACTVDAMPEPYEGQALYDDNCAICHGASGRGDGAVSDVTGTAPKDLTQIALRNGGVFPRAEVLSMIDGYHREALPGPNMPEFGALLRGEQVPVETGDGVMTPTPRPLAALMIYLESIQDG</sequence>
<dbReference type="PROSITE" id="PS51257">
    <property type="entry name" value="PROKAR_LIPOPROTEIN"/>
    <property type="match status" value="1"/>
</dbReference>
<keyword evidence="7" id="KW-1185">Reference proteome</keyword>
<keyword evidence="1 4" id="KW-0349">Heme</keyword>
<comment type="caution">
    <text evidence="6">The sequence shown here is derived from an EMBL/GenBank/DDBJ whole genome shotgun (WGS) entry which is preliminary data.</text>
</comment>
<evidence type="ECO:0000256" key="4">
    <source>
        <dbReference type="PROSITE-ProRule" id="PRU00433"/>
    </source>
</evidence>
<feature type="domain" description="Cytochrome c" evidence="5">
    <location>
        <begin position="22"/>
        <end position="132"/>
    </location>
</feature>
<dbReference type="PROSITE" id="PS51007">
    <property type="entry name" value="CYTC"/>
    <property type="match status" value="1"/>
</dbReference>
<accession>A0ABV5JAI5</accession>
<evidence type="ECO:0000256" key="2">
    <source>
        <dbReference type="ARBA" id="ARBA00022723"/>
    </source>
</evidence>
<dbReference type="RefSeq" id="WP_213887632.1">
    <property type="nucleotide sequence ID" value="NZ_JAGFNU010000001.1"/>
</dbReference>
<organism evidence="6 7">
    <name type="scientific">Pseudohalocynthiibacter aestuariivivens</name>
    <dbReference type="NCBI Taxonomy" id="1591409"/>
    <lineage>
        <taxon>Bacteria</taxon>
        <taxon>Pseudomonadati</taxon>
        <taxon>Pseudomonadota</taxon>
        <taxon>Alphaproteobacteria</taxon>
        <taxon>Rhodobacterales</taxon>
        <taxon>Paracoccaceae</taxon>
        <taxon>Pseudohalocynthiibacter</taxon>
    </lineage>
</organism>
<proteinExistence type="predicted"/>
<gene>
    <name evidence="6" type="ORF">ACFFUT_01540</name>
</gene>
<dbReference type="Pfam" id="PF00034">
    <property type="entry name" value="Cytochrom_C"/>
    <property type="match status" value="1"/>
</dbReference>
<evidence type="ECO:0000313" key="7">
    <source>
        <dbReference type="Proteomes" id="UP001589683"/>
    </source>
</evidence>
<dbReference type="Gene3D" id="1.10.760.10">
    <property type="entry name" value="Cytochrome c-like domain"/>
    <property type="match status" value="1"/>
</dbReference>
<dbReference type="SUPFAM" id="SSF46626">
    <property type="entry name" value="Cytochrome c"/>
    <property type="match status" value="1"/>
</dbReference>